<comment type="caution">
    <text evidence="2">The sequence shown here is derived from an EMBL/GenBank/DDBJ whole genome shotgun (WGS) entry which is preliminary data.</text>
</comment>
<evidence type="ECO:0000313" key="3">
    <source>
        <dbReference type="Proteomes" id="UP000792457"/>
    </source>
</evidence>
<reference evidence="2" key="1">
    <citation type="submission" date="2013-04" db="EMBL/GenBank/DDBJ databases">
        <authorList>
            <person name="Qu J."/>
            <person name="Murali S.C."/>
            <person name="Bandaranaike D."/>
            <person name="Bellair M."/>
            <person name="Blankenburg K."/>
            <person name="Chao H."/>
            <person name="Dinh H."/>
            <person name="Doddapaneni H."/>
            <person name="Downs B."/>
            <person name="Dugan-Rocha S."/>
            <person name="Elkadiri S."/>
            <person name="Gnanaolivu R.D."/>
            <person name="Hernandez B."/>
            <person name="Javaid M."/>
            <person name="Jayaseelan J.C."/>
            <person name="Lee S."/>
            <person name="Li M."/>
            <person name="Ming W."/>
            <person name="Munidasa M."/>
            <person name="Muniz J."/>
            <person name="Nguyen L."/>
            <person name="Ongeri F."/>
            <person name="Osuji N."/>
            <person name="Pu L.-L."/>
            <person name="Puazo M."/>
            <person name="Qu C."/>
            <person name="Quiroz J."/>
            <person name="Raj R."/>
            <person name="Weissenberger G."/>
            <person name="Xin Y."/>
            <person name="Zou X."/>
            <person name="Han Y."/>
            <person name="Richards S."/>
            <person name="Worley K."/>
            <person name="Muzny D."/>
            <person name="Gibbs R."/>
        </authorList>
    </citation>
    <scope>NUCLEOTIDE SEQUENCE</scope>
    <source>
        <strain evidence="2">Sampled in the wild</strain>
    </source>
</reference>
<dbReference type="Pfam" id="PF13843">
    <property type="entry name" value="DDE_Tnp_1_7"/>
    <property type="match status" value="1"/>
</dbReference>
<dbReference type="InterPro" id="IPR029526">
    <property type="entry name" value="PGBD"/>
</dbReference>
<keyword evidence="3" id="KW-1185">Reference proteome</keyword>
<organism evidence="2 3">
    <name type="scientific">Ladona fulva</name>
    <name type="common">Scarce chaser dragonfly</name>
    <name type="synonym">Libellula fulva</name>
    <dbReference type="NCBI Taxonomy" id="123851"/>
    <lineage>
        <taxon>Eukaryota</taxon>
        <taxon>Metazoa</taxon>
        <taxon>Ecdysozoa</taxon>
        <taxon>Arthropoda</taxon>
        <taxon>Hexapoda</taxon>
        <taxon>Insecta</taxon>
        <taxon>Pterygota</taxon>
        <taxon>Palaeoptera</taxon>
        <taxon>Odonata</taxon>
        <taxon>Epiprocta</taxon>
        <taxon>Anisoptera</taxon>
        <taxon>Libelluloidea</taxon>
        <taxon>Libellulidae</taxon>
        <taxon>Ladona</taxon>
    </lineage>
</organism>
<reference evidence="2" key="2">
    <citation type="submission" date="2017-10" db="EMBL/GenBank/DDBJ databases">
        <title>Ladona fulva Genome sequencing and assembly.</title>
        <authorList>
            <person name="Murali S."/>
            <person name="Richards S."/>
            <person name="Bandaranaike D."/>
            <person name="Bellair M."/>
            <person name="Blankenburg K."/>
            <person name="Chao H."/>
            <person name="Dinh H."/>
            <person name="Doddapaneni H."/>
            <person name="Dugan-Rocha S."/>
            <person name="Elkadiri S."/>
            <person name="Gnanaolivu R."/>
            <person name="Hernandez B."/>
            <person name="Skinner E."/>
            <person name="Javaid M."/>
            <person name="Lee S."/>
            <person name="Li M."/>
            <person name="Ming W."/>
            <person name="Munidasa M."/>
            <person name="Muniz J."/>
            <person name="Nguyen L."/>
            <person name="Hughes D."/>
            <person name="Osuji N."/>
            <person name="Pu L.-L."/>
            <person name="Puazo M."/>
            <person name="Qu C."/>
            <person name="Quiroz J."/>
            <person name="Raj R."/>
            <person name="Weissenberger G."/>
            <person name="Xin Y."/>
            <person name="Zou X."/>
            <person name="Han Y."/>
            <person name="Worley K."/>
            <person name="Muzny D."/>
            <person name="Gibbs R."/>
        </authorList>
    </citation>
    <scope>NUCLEOTIDE SEQUENCE</scope>
    <source>
        <strain evidence="2">Sampled in the wild</strain>
    </source>
</reference>
<gene>
    <name evidence="2" type="ORF">J437_LFUL003614</name>
</gene>
<protein>
    <recommendedName>
        <fullName evidence="1">PiggyBac transposable element-derived protein domain-containing protein</fullName>
    </recommendedName>
</protein>
<dbReference type="EMBL" id="KZ308899">
    <property type="protein sequence ID" value="KAG8235331.1"/>
    <property type="molecule type" value="Genomic_DNA"/>
</dbReference>
<dbReference type="AlphaFoldDB" id="A0A8K0KK38"/>
<name>A0A8K0KK38_LADFU</name>
<feature type="domain" description="PiggyBac transposable element-derived protein" evidence="1">
    <location>
        <begin position="14"/>
        <end position="80"/>
    </location>
</feature>
<sequence length="89" mass="9968">MKKAPLKPMGGQEGKKLYDFSCPSSPDLCQRLVQRTTDAVGTVKITFKGIPTILKKKLKKGEVVRAKCGKLVALKWRDKRNNAGYKTFQ</sequence>
<dbReference type="OrthoDB" id="6430619at2759"/>
<evidence type="ECO:0000313" key="2">
    <source>
        <dbReference type="EMBL" id="KAG8235331.1"/>
    </source>
</evidence>
<evidence type="ECO:0000259" key="1">
    <source>
        <dbReference type="Pfam" id="PF13843"/>
    </source>
</evidence>
<dbReference type="Proteomes" id="UP000792457">
    <property type="component" value="Unassembled WGS sequence"/>
</dbReference>
<proteinExistence type="predicted"/>
<accession>A0A8K0KK38</accession>